<dbReference type="Proteomes" id="UP001213681">
    <property type="component" value="Unassembled WGS sequence"/>
</dbReference>
<protein>
    <submittedName>
        <fullName evidence="1">Uncharacterized protein</fullName>
    </submittedName>
</protein>
<dbReference type="AlphaFoldDB" id="A0AAD6C1L4"/>
<sequence length="161" mass="17982">MGLVMFSTNTSFMPLQQTRTPSHLMASQGLQESQIFGAGASAQGKLPWFAVVIPEILALILSSLTNSNRKSLRPTYKVFQVTPLCLSRVFLPTKPRDIEMFHALADHPKFPRQVTEVIWDEARFIPTPSPSEDEWYAMIEHGIQTSSLRSPEIGPESDPPS</sequence>
<name>A0AAD6C1L4_9EURO</name>
<proteinExistence type="predicted"/>
<reference evidence="1" key="1">
    <citation type="submission" date="2022-12" db="EMBL/GenBank/DDBJ databases">
        <authorList>
            <person name="Petersen C."/>
        </authorList>
    </citation>
    <scope>NUCLEOTIDE SEQUENCE</scope>
    <source>
        <strain evidence="1">IBT 16125</strain>
    </source>
</reference>
<dbReference type="EMBL" id="JAPVEA010000008">
    <property type="protein sequence ID" value="KAJ5439731.1"/>
    <property type="molecule type" value="Genomic_DNA"/>
</dbReference>
<comment type="caution">
    <text evidence="1">The sequence shown here is derived from an EMBL/GenBank/DDBJ whole genome shotgun (WGS) entry which is preliminary data.</text>
</comment>
<reference evidence="1" key="2">
    <citation type="journal article" date="2023" name="IMA Fungus">
        <title>Comparative genomic study of the Penicillium genus elucidates a diverse pangenome and 15 lateral gene transfer events.</title>
        <authorList>
            <person name="Petersen C."/>
            <person name="Sorensen T."/>
            <person name="Nielsen M.R."/>
            <person name="Sondergaard T.E."/>
            <person name="Sorensen J.L."/>
            <person name="Fitzpatrick D.A."/>
            <person name="Frisvad J.C."/>
            <person name="Nielsen K.L."/>
        </authorList>
    </citation>
    <scope>NUCLEOTIDE SEQUENCE</scope>
    <source>
        <strain evidence="1">IBT 16125</strain>
    </source>
</reference>
<accession>A0AAD6C1L4</accession>
<keyword evidence="2" id="KW-1185">Reference proteome</keyword>
<dbReference type="RefSeq" id="XP_056762960.1">
    <property type="nucleotide sequence ID" value="XM_056914111.1"/>
</dbReference>
<evidence type="ECO:0000313" key="1">
    <source>
        <dbReference type="EMBL" id="KAJ5439731.1"/>
    </source>
</evidence>
<dbReference type="GeneID" id="81604354"/>
<evidence type="ECO:0000313" key="2">
    <source>
        <dbReference type="Proteomes" id="UP001213681"/>
    </source>
</evidence>
<gene>
    <name evidence="1" type="ORF">N7458_010729</name>
</gene>
<organism evidence="1 2">
    <name type="scientific">Penicillium daleae</name>
    <dbReference type="NCBI Taxonomy" id="63821"/>
    <lineage>
        <taxon>Eukaryota</taxon>
        <taxon>Fungi</taxon>
        <taxon>Dikarya</taxon>
        <taxon>Ascomycota</taxon>
        <taxon>Pezizomycotina</taxon>
        <taxon>Eurotiomycetes</taxon>
        <taxon>Eurotiomycetidae</taxon>
        <taxon>Eurotiales</taxon>
        <taxon>Aspergillaceae</taxon>
        <taxon>Penicillium</taxon>
    </lineage>
</organism>